<dbReference type="OrthoDB" id="4244301at2"/>
<dbReference type="Proteomes" id="UP000280819">
    <property type="component" value="Unassembled WGS sequence"/>
</dbReference>
<organism evidence="1 2">
    <name type="scientific">Arachnia propionica</name>
    <dbReference type="NCBI Taxonomy" id="1750"/>
    <lineage>
        <taxon>Bacteria</taxon>
        <taxon>Bacillati</taxon>
        <taxon>Actinomycetota</taxon>
        <taxon>Actinomycetes</taxon>
        <taxon>Propionibacteriales</taxon>
        <taxon>Propionibacteriaceae</taxon>
        <taxon>Arachnia</taxon>
    </lineage>
</organism>
<proteinExistence type="predicted"/>
<gene>
    <name evidence="1" type="ORF">EII34_12540</name>
</gene>
<comment type="caution">
    <text evidence="1">The sequence shown here is derived from an EMBL/GenBank/DDBJ whole genome shotgun (WGS) entry which is preliminary data.</text>
</comment>
<sequence>MRHASRARVPISQPELDLPELPRCVPARRRRRPVPVEVSTPVPVAEQPGFDFDETPGDVPLLDRYGLRAMEHWRHHAPPHHREVAEPRRFFAELGERLASRVTQLAVPLEQQLPADLPAVERIEQVTRIRSQAEEVALVEQLQVIQDLSLAEERQLAELLGALPACELIDDELLRFDDQVAQGRELEGQGATTVAEEACRARLTRLQGLLAVANDPDQAVPQRILAAEEAAVIRDMLTWRT</sequence>
<dbReference type="EMBL" id="RQZG01000016">
    <property type="protein sequence ID" value="RRD03820.1"/>
    <property type="molecule type" value="Genomic_DNA"/>
</dbReference>
<evidence type="ECO:0000313" key="1">
    <source>
        <dbReference type="EMBL" id="RRD03820.1"/>
    </source>
</evidence>
<evidence type="ECO:0000313" key="2">
    <source>
        <dbReference type="Proteomes" id="UP000280819"/>
    </source>
</evidence>
<dbReference type="AlphaFoldDB" id="A0A3P1T385"/>
<protein>
    <submittedName>
        <fullName evidence="1">Uncharacterized protein</fullName>
    </submittedName>
</protein>
<accession>A0A3P1T385</accession>
<name>A0A3P1T385_9ACTN</name>
<dbReference type="RefSeq" id="WP_124845510.1">
    <property type="nucleotide sequence ID" value="NZ_RQZG01000016.1"/>
</dbReference>
<reference evidence="1 2" key="1">
    <citation type="submission" date="2018-11" db="EMBL/GenBank/DDBJ databases">
        <title>Genomes From Bacteria Associated with the Canine Oral Cavity: a Test Case for Automated Genome-Based Taxonomic Assignment.</title>
        <authorList>
            <person name="Coil D.A."/>
            <person name="Jospin G."/>
            <person name="Darling A.E."/>
            <person name="Wallis C."/>
            <person name="Davis I.J."/>
            <person name="Harris S."/>
            <person name="Eisen J.A."/>
            <person name="Holcombe L.J."/>
            <person name="O'Flynn C."/>
        </authorList>
    </citation>
    <scope>NUCLEOTIDE SEQUENCE [LARGE SCALE GENOMIC DNA]</scope>
    <source>
        <strain evidence="1 2">OH887_COT-365</strain>
    </source>
</reference>